<dbReference type="PROSITE" id="PS01149">
    <property type="entry name" value="PSI_RSU"/>
    <property type="match status" value="1"/>
</dbReference>
<dbReference type="InterPro" id="IPR020103">
    <property type="entry name" value="PsdUridine_synth_cat_dom_sf"/>
</dbReference>
<dbReference type="OMA" id="SMEFAPF"/>
<dbReference type="GO" id="GO:0003723">
    <property type="term" value="F:RNA binding"/>
    <property type="evidence" value="ECO:0007669"/>
    <property type="project" value="UniProtKB-KW"/>
</dbReference>
<evidence type="ECO:0000256" key="4">
    <source>
        <dbReference type="RuleBase" id="RU003887"/>
    </source>
</evidence>
<dbReference type="InterPro" id="IPR018496">
    <property type="entry name" value="PsdUridine_synth_RsuA/RluB_CS"/>
</dbReference>
<dbReference type="AlphaFoldDB" id="A0A553IJW2"/>
<dbReference type="GO" id="GO:0120159">
    <property type="term" value="F:rRNA pseudouridine synthase activity"/>
    <property type="evidence" value="ECO:0007669"/>
    <property type="project" value="UniProtKB-ARBA"/>
</dbReference>
<name>A0A553IJW2_ACHLA</name>
<dbReference type="Gene3D" id="3.10.290.10">
    <property type="entry name" value="RNA-binding S4 domain"/>
    <property type="match status" value="1"/>
</dbReference>
<evidence type="ECO:0000256" key="1">
    <source>
        <dbReference type="ARBA" id="ARBA00008348"/>
    </source>
</evidence>
<dbReference type="InterPro" id="IPR000748">
    <property type="entry name" value="PsdUridine_synth_RsuA/RluB/E/F"/>
</dbReference>
<dbReference type="NCBIfam" id="TIGR00093">
    <property type="entry name" value="pseudouridine synthase"/>
    <property type="match status" value="1"/>
</dbReference>
<dbReference type="Gene3D" id="3.30.70.580">
    <property type="entry name" value="Pseudouridine synthase I, catalytic domain, N-terminal subdomain"/>
    <property type="match status" value="1"/>
</dbReference>
<dbReference type="PANTHER" id="PTHR47683:SF2">
    <property type="entry name" value="RNA-BINDING S4 DOMAIN-CONTAINING PROTEIN"/>
    <property type="match status" value="1"/>
</dbReference>
<evidence type="ECO:0000259" key="5">
    <source>
        <dbReference type="SMART" id="SM00363"/>
    </source>
</evidence>
<feature type="domain" description="RNA-binding S4" evidence="5">
    <location>
        <begin position="1"/>
        <end position="62"/>
    </location>
</feature>
<keyword evidence="3" id="KW-0694">RNA-binding</keyword>
<keyword evidence="2 4" id="KW-0413">Isomerase</keyword>
<dbReference type="SMART" id="SM00363">
    <property type="entry name" value="S4"/>
    <property type="match status" value="1"/>
</dbReference>
<protein>
    <recommendedName>
        <fullName evidence="4">Pseudouridine synthase</fullName>
        <ecNumber evidence="4">5.4.99.-</ecNumber>
    </recommendedName>
</protein>
<dbReference type="InterPro" id="IPR002942">
    <property type="entry name" value="S4_RNA-bd"/>
</dbReference>
<dbReference type="InterPro" id="IPR006145">
    <property type="entry name" value="PsdUridine_synth_RsuA/RluA"/>
</dbReference>
<sequence>MRLNLYISKTGVASRRGADSLIEHGRIKVNGVTAVLGMQITKNDVVTLDNNIIEPLEEKFYILLNKPVGIVSTTNTAISGNMITFMNFKEKIFPVGRLDKDSHGLILLTNDGSIVNKILRVENGHDKEYHVTLNKPYDDYFIETMTSGVEIYNPVAHEKQMTMPSILKPLDERTFSLTIRQGLNRQIRRMADSLGYRVESLERVRIMHLTLGDLPVGYWRYLTSDELKELNDKINH</sequence>
<proteinExistence type="inferred from homology"/>
<dbReference type="CDD" id="cd00165">
    <property type="entry name" value="S4"/>
    <property type="match status" value="1"/>
</dbReference>
<dbReference type="InterPro" id="IPR020094">
    <property type="entry name" value="TruA/RsuA/RluB/E/F_N"/>
</dbReference>
<dbReference type="Pfam" id="PF00849">
    <property type="entry name" value="PseudoU_synth_2"/>
    <property type="match status" value="1"/>
</dbReference>
<dbReference type="GO" id="GO:0000455">
    <property type="term" value="P:enzyme-directed rRNA pseudouridine synthesis"/>
    <property type="evidence" value="ECO:0007669"/>
    <property type="project" value="UniProtKB-ARBA"/>
</dbReference>
<dbReference type="InterPro" id="IPR042092">
    <property type="entry name" value="PsdUridine_s_RsuA/RluB/E/F_cat"/>
</dbReference>
<dbReference type="EMBL" id="VKID01000001">
    <property type="protein sequence ID" value="TRY00475.1"/>
    <property type="molecule type" value="Genomic_DNA"/>
</dbReference>
<dbReference type="Gene3D" id="3.30.70.1560">
    <property type="entry name" value="Alpha-L RNA-binding motif"/>
    <property type="match status" value="1"/>
</dbReference>
<reference evidence="6 7" key="1">
    <citation type="submission" date="2019-07" db="EMBL/GenBank/DDBJ databases">
        <title>Genome sequence of Acholeplasma laidlawii strain with increased resistance to erythromycin.</title>
        <authorList>
            <person name="Medvedeva E.S."/>
            <person name="Baranova N.B."/>
            <person name="Siniagina M.N."/>
            <person name="Mouzykantov A."/>
            <person name="Chernova O.A."/>
            <person name="Chernov V.M."/>
        </authorList>
    </citation>
    <scope>NUCLEOTIDE SEQUENCE [LARGE SCALE GENOMIC DNA]</scope>
    <source>
        <strain evidence="6 7">PG8REry</strain>
    </source>
</reference>
<gene>
    <name evidence="6" type="ORF">FNV44_02365</name>
</gene>
<dbReference type="GeneID" id="41338817"/>
<dbReference type="Pfam" id="PF01479">
    <property type="entry name" value="S4"/>
    <property type="match status" value="1"/>
</dbReference>
<dbReference type="InterPro" id="IPR036986">
    <property type="entry name" value="S4_RNA-bd_sf"/>
</dbReference>
<evidence type="ECO:0000313" key="7">
    <source>
        <dbReference type="Proteomes" id="UP000315938"/>
    </source>
</evidence>
<dbReference type="EC" id="5.4.99.-" evidence="4"/>
<organism evidence="6 7">
    <name type="scientific">Acholeplasma laidlawii</name>
    <dbReference type="NCBI Taxonomy" id="2148"/>
    <lineage>
        <taxon>Bacteria</taxon>
        <taxon>Bacillati</taxon>
        <taxon>Mycoplasmatota</taxon>
        <taxon>Mollicutes</taxon>
        <taxon>Acholeplasmatales</taxon>
        <taxon>Acholeplasmataceae</taxon>
        <taxon>Acholeplasma</taxon>
    </lineage>
</organism>
<evidence type="ECO:0000313" key="6">
    <source>
        <dbReference type="EMBL" id="TRY00475.1"/>
    </source>
</evidence>
<dbReference type="PANTHER" id="PTHR47683">
    <property type="entry name" value="PSEUDOURIDINE SYNTHASE FAMILY PROTEIN-RELATED"/>
    <property type="match status" value="1"/>
</dbReference>
<dbReference type="SUPFAM" id="SSF55120">
    <property type="entry name" value="Pseudouridine synthase"/>
    <property type="match status" value="1"/>
</dbReference>
<evidence type="ECO:0000256" key="3">
    <source>
        <dbReference type="PROSITE-ProRule" id="PRU00182"/>
    </source>
</evidence>
<accession>A0A553IJW2</accession>
<dbReference type="RefSeq" id="WP_012242594.1">
    <property type="nucleotide sequence ID" value="NZ_JACAOE010000001.1"/>
</dbReference>
<dbReference type="FunFam" id="3.10.290.10:FF:000003">
    <property type="entry name" value="Pseudouridine synthase"/>
    <property type="match status" value="1"/>
</dbReference>
<evidence type="ECO:0000256" key="2">
    <source>
        <dbReference type="ARBA" id="ARBA00023235"/>
    </source>
</evidence>
<dbReference type="Proteomes" id="UP000315938">
    <property type="component" value="Unassembled WGS sequence"/>
</dbReference>
<comment type="similarity">
    <text evidence="1 4">Belongs to the pseudouridine synthase RsuA family.</text>
</comment>
<comment type="caution">
    <text evidence="6">The sequence shown here is derived from an EMBL/GenBank/DDBJ whole genome shotgun (WGS) entry which is preliminary data.</text>
</comment>
<dbReference type="InterPro" id="IPR050343">
    <property type="entry name" value="RsuA_PseudoU_synthase"/>
</dbReference>
<dbReference type="PROSITE" id="PS50889">
    <property type="entry name" value="S4"/>
    <property type="match status" value="1"/>
</dbReference>
<dbReference type="SUPFAM" id="SSF55174">
    <property type="entry name" value="Alpha-L RNA-binding motif"/>
    <property type="match status" value="1"/>
</dbReference>